<dbReference type="InterPro" id="IPR001806">
    <property type="entry name" value="Small_GTPase"/>
</dbReference>
<dbReference type="Gene3D" id="3.40.50.300">
    <property type="entry name" value="P-loop containing nucleotide triphosphate hydrolases"/>
    <property type="match status" value="1"/>
</dbReference>
<dbReference type="GeneID" id="8243765"/>
<dbReference type="SUPFAM" id="SSF52540">
    <property type="entry name" value="P-loop containing nucleoside triphosphate hydrolases"/>
    <property type="match status" value="1"/>
</dbReference>
<name>C1E626_MICCC</name>
<organism evidence="5 6">
    <name type="scientific">Micromonas commoda (strain RCC299 / NOUM17 / CCMP2709)</name>
    <name type="common">Picoplanktonic green alga</name>
    <dbReference type="NCBI Taxonomy" id="296587"/>
    <lineage>
        <taxon>Eukaryota</taxon>
        <taxon>Viridiplantae</taxon>
        <taxon>Chlorophyta</taxon>
        <taxon>Mamiellophyceae</taxon>
        <taxon>Mamiellales</taxon>
        <taxon>Mamiellaceae</taxon>
        <taxon>Micromonas</taxon>
    </lineage>
</organism>
<dbReference type="OrthoDB" id="9989112at2759"/>
<dbReference type="FunFam" id="3.40.50.300:FF:001447">
    <property type="entry name" value="Ras-related protein Rab-1B"/>
    <property type="match status" value="1"/>
</dbReference>
<proteinExistence type="inferred from homology"/>
<gene>
    <name evidence="5" type="ORF">MICPUN_81389</name>
</gene>
<dbReference type="Pfam" id="PF00071">
    <property type="entry name" value="Ras"/>
    <property type="match status" value="1"/>
</dbReference>
<evidence type="ECO:0000313" key="5">
    <source>
        <dbReference type="EMBL" id="ACO63354.1"/>
    </source>
</evidence>
<keyword evidence="2" id="KW-0547">Nucleotide-binding</keyword>
<dbReference type="STRING" id="296587.C1E626"/>
<dbReference type="SMART" id="SM00175">
    <property type="entry name" value="RAB"/>
    <property type="match status" value="1"/>
</dbReference>
<sequence length="210" mass="23545">MSDEGRKDTSHFDHTIKLLLVGDSGVGKSSLLLRFCNDTFEELSPTIGVDFKLKYMDMAGKRLKLTVWDTAGQERFRTLTSAYYRGAQGIVYVYDITRRDTFEALAEVWSKEVEMYSTVDECVKIVIGNKVDKAKGGREEGWVTREEGETFARESGSLFLECSAKTKVSVREAFEELVKGVMETPSLMEETANKDSVKLGGFRAQKGPCC</sequence>
<keyword evidence="6" id="KW-1185">Reference proteome</keyword>
<dbReference type="InterPro" id="IPR050227">
    <property type="entry name" value="Rab"/>
</dbReference>
<dbReference type="EMBL" id="CP001326">
    <property type="protein sequence ID" value="ACO63354.1"/>
    <property type="molecule type" value="Genomic_DNA"/>
</dbReference>
<evidence type="ECO:0000256" key="1">
    <source>
        <dbReference type="ARBA" id="ARBA00006270"/>
    </source>
</evidence>
<dbReference type="InParanoid" id="C1E626"/>
<dbReference type="InterPro" id="IPR027417">
    <property type="entry name" value="P-loop_NTPase"/>
</dbReference>
<dbReference type="RefSeq" id="XP_002502096.1">
    <property type="nucleotide sequence ID" value="XM_002502050.1"/>
</dbReference>
<dbReference type="GO" id="GO:0003924">
    <property type="term" value="F:GTPase activity"/>
    <property type="evidence" value="ECO:0007669"/>
    <property type="project" value="InterPro"/>
</dbReference>
<dbReference type="SMART" id="SM00177">
    <property type="entry name" value="ARF"/>
    <property type="match status" value="1"/>
</dbReference>
<dbReference type="SMART" id="SM00173">
    <property type="entry name" value="RAS"/>
    <property type="match status" value="1"/>
</dbReference>
<dbReference type="GO" id="GO:0005525">
    <property type="term" value="F:GTP binding"/>
    <property type="evidence" value="ECO:0007669"/>
    <property type="project" value="UniProtKB-KW"/>
</dbReference>
<dbReference type="eggNOG" id="KOG0080">
    <property type="taxonomic scope" value="Eukaryota"/>
</dbReference>
<dbReference type="InterPro" id="IPR005225">
    <property type="entry name" value="Small_GTP-bd"/>
</dbReference>
<dbReference type="OMA" id="RVHKMDV"/>
<dbReference type="PANTHER" id="PTHR47977">
    <property type="entry name" value="RAS-RELATED PROTEIN RAB"/>
    <property type="match status" value="1"/>
</dbReference>
<dbReference type="PROSITE" id="PS51419">
    <property type="entry name" value="RAB"/>
    <property type="match status" value="1"/>
</dbReference>
<dbReference type="KEGG" id="mis:MICPUN_81389"/>
<dbReference type="PROSITE" id="PS51421">
    <property type="entry name" value="RAS"/>
    <property type="match status" value="1"/>
</dbReference>
<protein>
    <submittedName>
        <fullName evidence="5">Uncharacterized protein</fullName>
    </submittedName>
</protein>
<dbReference type="GO" id="GO:0012505">
    <property type="term" value="C:endomembrane system"/>
    <property type="evidence" value="ECO:0007669"/>
    <property type="project" value="UniProtKB-SubCell"/>
</dbReference>
<dbReference type="NCBIfam" id="TIGR00231">
    <property type="entry name" value="small_GTP"/>
    <property type="match status" value="1"/>
</dbReference>
<keyword evidence="3" id="KW-0342">GTP-binding</keyword>
<dbReference type="PRINTS" id="PR00449">
    <property type="entry name" value="RASTRNSFRMNG"/>
</dbReference>
<dbReference type="SMART" id="SM00176">
    <property type="entry name" value="RAN"/>
    <property type="match status" value="1"/>
</dbReference>
<dbReference type="FunCoup" id="C1E626">
    <property type="interactions" value="1728"/>
</dbReference>
<dbReference type="PROSITE" id="PS51417">
    <property type="entry name" value="ARF"/>
    <property type="match status" value="1"/>
</dbReference>
<dbReference type="SMART" id="SM00174">
    <property type="entry name" value="RHO"/>
    <property type="match status" value="1"/>
</dbReference>
<comment type="subcellular location">
    <subcellularLocation>
        <location evidence="4">Endomembrane system</location>
        <topology evidence="4">Lipid-anchor</topology>
    </subcellularLocation>
</comment>
<dbReference type="AlphaFoldDB" id="C1E626"/>
<evidence type="ECO:0000256" key="2">
    <source>
        <dbReference type="ARBA" id="ARBA00022741"/>
    </source>
</evidence>
<evidence type="ECO:0000256" key="3">
    <source>
        <dbReference type="ARBA" id="ARBA00023134"/>
    </source>
</evidence>
<evidence type="ECO:0000313" key="6">
    <source>
        <dbReference type="Proteomes" id="UP000002009"/>
    </source>
</evidence>
<evidence type="ECO:0000256" key="4">
    <source>
        <dbReference type="ARBA" id="ARBA00037868"/>
    </source>
</evidence>
<comment type="similarity">
    <text evidence="1">Belongs to the small GTPase superfamily. Rab family.</text>
</comment>
<dbReference type="Proteomes" id="UP000002009">
    <property type="component" value="Chromosome 5"/>
</dbReference>
<reference evidence="5 6" key="1">
    <citation type="journal article" date="2009" name="Science">
        <title>Green evolution and dynamic adaptations revealed by genomes of the marine picoeukaryotes Micromonas.</title>
        <authorList>
            <person name="Worden A.Z."/>
            <person name="Lee J.H."/>
            <person name="Mock T."/>
            <person name="Rouze P."/>
            <person name="Simmons M.P."/>
            <person name="Aerts A.L."/>
            <person name="Allen A.E."/>
            <person name="Cuvelier M.L."/>
            <person name="Derelle E."/>
            <person name="Everett M.V."/>
            <person name="Foulon E."/>
            <person name="Grimwood J."/>
            <person name="Gundlach H."/>
            <person name="Henrissat B."/>
            <person name="Napoli C."/>
            <person name="McDonald S.M."/>
            <person name="Parker M.S."/>
            <person name="Rombauts S."/>
            <person name="Salamov A."/>
            <person name="Von Dassow P."/>
            <person name="Badger J.H."/>
            <person name="Coutinho P.M."/>
            <person name="Demir E."/>
            <person name="Dubchak I."/>
            <person name="Gentemann C."/>
            <person name="Eikrem W."/>
            <person name="Gready J.E."/>
            <person name="John U."/>
            <person name="Lanier W."/>
            <person name="Lindquist E.A."/>
            <person name="Lucas S."/>
            <person name="Mayer K.F."/>
            <person name="Moreau H."/>
            <person name="Not F."/>
            <person name="Otillar R."/>
            <person name="Panaud O."/>
            <person name="Pangilinan J."/>
            <person name="Paulsen I."/>
            <person name="Piegu B."/>
            <person name="Poliakov A."/>
            <person name="Robbens S."/>
            <person name="Schmutz J."/>
            <person name="Toulza E."/>
            <person name="Wyss T."/>
            <person name="Zelensky A."/>
            <person name="Zhou K."/>
            <person name="Armbrust E.V."/>
            <person name="Bhattacharya D."/>
            <person name="Goodenough U.W."/>
            <person name="Van de Peer Y."/>
            <person name="Grigoriev I.V."/>
        </authorList>
    </citation>
    <scope>NUCLEOTIDE SEQUENCE [LARGE SCALE GENOMIC DNA]</scope>
    <source>
        <strain evidence="6">RCC299 / NOUM17</strain>
    </source>
</reference>
<accession>C1E626</accession>